<dbReference type="InterPro" id="IPR015655">
    <property type="entry name" value="PP2C"/>
</dbReference>
<evidence type="ECO:0000256" key="1">
    <source>
        <dbReference type="SAM" id="MobiDB-lite"/>
    </source>
</evidence>
<sequence length="532" mass="56622">MSLPTGTPVGVAVGRKHLLHCAEFSGGPASLRLPLNLDIAACSERKSRMANEDRWCRRFHDQNSPIHPMCMAAVFDGHGGPFVAEFMSNRLPLYLMGIGGLWNMTVDELGDHLANQLRRAEAELRQVCITHGRAPHASERPGDCGRRDVGLGTSPPGTHKAEASECGSTGVVVLQRGRDLFVANVGDSYACLYSQNADAPEMVTRLHKPDLEEERRRIIAAKGRVLTFDTPRLCAPAGSDVPIKLSLSRAFGDFTMKQFGLSAEPEIRHIVLTPAHRAIVLCSDGVDMARCIEAAPRIPNPSSTLILVAASLLSPHPARNSLPEKDASPRDQAAPGRPAPPAPPAPRSGGDEATAPAPIDLASARPTAAEGASAPPADQPPSQPLPDSQPLSQSESHPLSPSPPYLTAVPPKQKQSRSLSPPKTPSPMPPLDGMSLSPQAAATAGSQLAPEQQRGKGGPPSPVVRMVRHRRALSPPRALPMVTRGRSSFDSAIQIAEFIVGKEPGADNATCVCLRFEWLLPSESPIPTHARL</sequence>
<feature type="domain" description="PPM-type phosphatase" evidence="2">
    <location>
        <begin position="38"/>
        <end position="516"/>
    </location>
</feature>
<dbReference type="EMBL" id="JAPMOS010000014">
    <property type="protein sequence ID" value="KAJ4460235.1"/>
    <property type="molecule type" value="Genomic_DNA"/>
</dbReference>
<keyword evidence="4" id="KW-1185">Reference proteome</keyword>
<feature type="compositionally biased region" description="Pro residues" evidence="1">
    <location>
        <begin position="337"/>
        <end position="346"/>
    </location>
</feature>
<dbReference type="PANTHER" id="PTHR13832">
    <property type="entry name" value="PROTEIN PHOSPHATASE 2C"/>
    <property type="match status" value="1"/>
</dbReference>
<evidence type="ECO:0000313" key="4">
    <source>
        <dbReference type="Proteomes" id="UP001141327"/>
    </source>
</evidence>
<dbReference type="SMART" id="SM00332">
    <property type="entry name" value="PP2Cc"/>
    <property type="match status" value="1"/>
</dbReference>
<dbReference type="Pfam" id="PF00481">
    <property type="entry name" value="PP2C"/>
    <property type="match status" value="1"/>
</dbReference>
<dbReference type="PROSITE" id="PS51746">
    <property type="entry name" value="PPM_2"/>
    <property type="match status" value="1"/>
</dbReference>
<dbReference type="CDD" id="cd00143">
    <property type="entry name" value="PP2Cc"/>
    <property type="match status" value="1"/>
</dbReference>
<feature type="compositionally biased region" description="Low complexity" evidence="1">
    <location>
        <begin position="385"/>
        <end position="394"/>
    </location>
</feature>
<dbReference type="InterPro" id="IPR036457">
    <property type="entry name" value="PPM-type-like_dom_sf"/>
</dbReference>
<evidence type="ECO:0000259" key="2">
    <source>
        <dbReference type="PROSITE" id="PS51746"/>
    </source>
</evidence>
<feature type="region of interest" description="Disordered" evidence="1">
    <location>
        <begin position="134"/>
        <end position="163"/>
    </location>
</feature>
<feature type="region of interest" description="Disordered" evidence="1">
    <location>
        <begin position="317"/>
        <end position="463"/>
    </location>
</feature>
<evidence type="ECO:0000313" key="3">
    <source>
        <dbReference type="EMBL" id="KAJ4460235.1"/>
    </source>
</evidence>
<accession>A0ABQ8URT0</accession>
<dbReference type="InterPro" id="IPR001932">
    <property type="entry name" value="PPM-type_phosphatase-like_dom"/>
</dbReference>
<dbReference type="Gene3D" id="3.60.40.10">
    <property type="entry name" value="PPM-type phosphatase domain"/>
    <property type="match status" value="1"/>
</dbReference>
<comment type="caution">
    <text evidence="3">The sequence shown here is derived from an EMBL/GenBank/DDBJ whole genome shotgun (WGS) entry which is preliminary data.</text>
</comment>
<dbReference type="Proteomes" id="UP001141327">
    <property type="component" value="Unassembled WGS sequence"/>
</dbReference>
<feature type="compositionally biased region" description="Basic and acidic residues" evidence="1">
    <location>
        <begin position="136"/>
        <end position="149"/>
    </location>
</feature>
<dbReference type="PANTHER" id="PTHR13832:SF827">
    <property type="entry name" value="PROTEIN PHOSPHATASE 1L"/>
    <property type="match status" value="1"/>
</dbReference>
<protein>
    <recommendedName>
        <fullName evidence="2">PPM-type phosphatase domain-containing protein</fullName>
    </recommendedName>
</protein>
<reference evidence="3" key="1">
    <citation type="journal article" date="2022" name="bioRxiv">
        <title>Genomics of Preaxostyla Flagellates Illuminates Evolutionary Transitions and the Path Towards Mitochondrial Loss.</title>
        <authorList>
            <person name="Novak L.V.F."/>
            <person name="Treitli S.C."/>
            <person name="Pyrih J."/>
            <person name="Halakuc P."/>
            <person name="Pipaliya S.V."/>
            <person name="Vacek V."/>
            <person name="Brzon O."/>
            <person name="Soukal P."/>
            <person name="Eme L."/>
            <person name="Dacks J.B."/>
            <person name="Karnkowska A."/>
            <person name="Elias M."/>
            <person name="Hampl V."/>
        </authorList>
    </citation>
    <scope>NUCLEOTIDE SEQUENCE</scope>
    <source>
        <strain evidence="3">RCP-MX</strain>
    </source>
</reference>
<proteinExistence type="predicted"/>
<organism evidence="3 4">
    <name type="scientific">Paratrimastix pyriformis</name>
    <dbReference type="NCBI Taxonomy" id="342808"/>
    <lineage>
        <taxon>Eukaryota</taxon>
        <taxon>Metamonada</taxon>
        <taxon>Preaxostyla</taxon>
        <taxon>Paratrimastigidae</taxon>
        <taxon>Paratrimastix</taxon>
    </lineage>
</organism>
<dbReference type="SUPFAM" id="SSF81606">
    <property type="entry name" value="PP2C-like"/>
    <property type="match status" value="1"/>
</dbReference>
<name>A0ABQ8URT0_9EUKA</name>
<gene>
    <name evidence="3" type="ORF">PAPYR_3625</name>
</gene>
<feature type="compositionally biased region" description="Polar residues" evidence="1">
    <location>
        <begin position="436"/>
        <end position="450"/>
    </location>
</feature>